<name>A0A1H9S2M3_9BACI</name>
<dbReference type="NCBIfam" id="TIGR00176">
    <property type="entry name" value="mobB"/>
    <property type="match status" value="1"/>
</dbReference>
<dbReference type="RefSeq" id="WP_175480425.1">
    <property type="nucleotide sequence ID" value="NZ_FOGL01000010.1"/>
</dbReference>
<evidence type="ECO:0000313" key="3">
    <source>
        <dbReference type="Proteomes" id="UP000199687"/>
    </source>
</evidence>
<dbReference type="SUPFAM" id="SSF52540">
    <property type="entry name" value="P-loop containing nucleoside triphosphate hydrolases"/>
    <property type="match status" value="1"/>
</dbReference>
<reference evidence="2 3" key="1">
    <citation type="submission" date="2016-10" db="EMBL/GenBank/DDBJ databases">
        <authorList>
            <person name="de Groot N.N."/>
        </authorList>
    </citation>
    <scope>NUCLEOTIDE SEQUENCE [LARGE SCALE GENOMIC DNA]</scope>
    <source>
        <strain evidence="2 3">CGMCC 1.7727</strain>
    </source>
</reference>
<dbReference type="PANTHER" id="PTHR40072:SF1">
    <property type="entry name" value="MOLYBDOPTERIN-GUANINE DINUCLEOTIDE BIOSYNTHESIS ADAPTER PROTEIN"/>
    <property type="match status" value="1"/>
</dbReference>
<dbReference type="InterPro" id="IPR052539">
    <property type="entry name" value="MGD_biosynthesis_adapter"/>
</dbReference>
<dbReference type="GO" id="GO:0005525">
    <property type="term" value="F:GTP binding"/>
    <property type="evidence" value="ECO:0007669"/>
    <property type="project" value="InterPro"/>
</dbReference>
<protein>
    <submittedName>
        <fullName evidence="2">Molybdopterin-guanine dinucleotide biosynthesis protein B</fullName>
    </submittedName>
</protein>
<proteinExistence type="predicted"/>
<dbReference type="STRING" id="531814.SAMN04487944_11030"/>
<dbReference type="InterPro" id="IPR004435">
    <property type="entry name" value="MobB_dom"/>
</dbReference>
<dbReference type="Pfam" id="PF03205">
    <property type="entry name" value="MobB"/>
    <property type="match status" value="1"/>
</dbReference>
<dbReference type="Proteomes" id="UP000199687">
    <property type="component" value="Unassembled WGS sequence"/>
</dbReference>
<dbReference type="PANTHER" id="PTHR40072">
    <property type="entry name" value="MOLYBDOPTERIN-GUANINE DINUCLEOTIDE BIOSYNTHESIS ADAPTER PROTEIN-RELATED"/>
    <property type="match status" value="1"/>
</dbReference>
<dbReference type="GO" id="GO:0006777">
    <property type="term" value="P:Mo-molybdopterin cofactor biosynthetic process"/>
    <property type="evidence" value="ECO:0007669"/>
    <property type="project" value="InterPro"/>
</dbReference>
<evidence type="ECO:0000259" key="1">
    <source>
        <dbReference type="Pfam" id="PF03205"/>
    </source>
</evidence>
<organism evidence="2 3">
    <name type="scientific">Gracilibacillus ureilyticus</name>
    <dbReference type="NCBI Taxonomy" id="531814"/>
    <lineage>
        <taxon>Bacteria</taxon>
        <taxon>Bacillati</taxon>
        <taxon>Bacillota</taxon>
        <taxon>Bacilli</taxon>
        <taxon>Bacillales</taxon>
        <taxon>Bacillaceae</taxon>
        <taxon>Gracilibacillus</taxon>
    </lineage>
</organism>
<dbReference type="AlphaFoldDB" id="A0A1H9S2M3"/>
<dbReference type="InterPro" id="IPR027417">
    <property type="entry name" value="P-loop_NTPase"/>
</dbReference>
<gene>
    <name evidence="2" type="ORF">SAMN04487944_11030</name>
</gene>
<dbReference type="EMBL" id="FOGL01000010">
    <property type="protein sequence ID" value="SER78389.1"/>
    <property type="molecule type" value="Genomic_DNA"/>
</dbReference>
<sequence>MFVIQIVGYKNSGKTSLAVELIKCLQQKNCKVATIKHHGHGGEPDIVTNTDTDKHWIAGAAHTAVIGEKTTEIRMKNESVSVEKILKLYNDGGISITVIEGFKYKDYPKIVLIRNREDCRLLDELTNIKMVYSQDPSISHASKPLYHNKEILIQAIQQQLSEFRSVT</sequence>
<keyword evidence="3" id="KW-1185">Reference proteome</keyword>
<dbReference type="Gene3D" id="3.40.50.300">
    <property type="entry name" value="P-loop containing nucleotide triphosphate hydrolases"/>
    <property type="match status" value="1"/>
</dbReference>
<evidence type="ECO:0000313" key="2">
    <source>
        <dbReference type="EMBL" id="SER78389.1"/>
    </source>
</evidence>
<accession>A0A1H9S2M3</accession>
<feature type="domain" description="Molybdopterin-guanine dinucleotide biosynthesis protein B (MobB)" evidence="1">
    <location>
        <begin position="3"/>
        <end position="119"/>
    </location>
</feature>